<reference evidence="7" key="1">
    <citation type="submission" date="2018-09" db="EMBL/GenBank/DDBJ databases">
        <title>Draft Genome Sequence of Mediterraneibacter sp. KCTC 15684.</title>
        <authorList>
            <person name="Kim J.S."/>
            <person name="Han K.I."/>
            <person name="Suh M.K."/>
            <person name="Lee K.C."/>
            <person name="Eom M.K."/>
            <person name="Lee J.H."/>
            <person name="Park S.H."/>
            <person name="Kang S.W."/>
            <person name="Park J.E."/>
            <person name="Oh B.S."/>
            <person name="Yu S.Y."/>
            <person name="Choi S.H."/>
            <person name="Lee D.H."/>
            <person name="Yoon H."/>
            <person name="Kim B."/>
            <person name="Yang S.J."/>
            <person name="Lee J.S."/>
        </authorList>
    </citation>
    <scope>NUCLEOTIDE SEQUENCE [LARGE SCALE GENOMIC DNA]</scope>
    <source>
        <strain evidence="7">KCTC 15684</strain>
    </source>
</reference>
<keyword evidence="2" id="KW-0805">Transcription regulation</keyword>
<dbReference type="InterPro" id="IPR037171">
    <property type="entry name" value="NagB/RpiA_transferase-like"/>
</dbReference>
<dbReference type="Pfam" id="PF04198">
    <property type="entry name" value="Sugar-bind"/>
    <property type="match status" value="1"/>
</dbReference>
<gene>
    <name evidence="6" type="primary">sorC</name>
    <name evidence="6" type="ORF">KGMB01110_00060</name>
</gene>
<organism evidence="6 7">
    <name type="scientific">Mediterraneibacter butyricigenes</name>
    <dbReference type="NCBI Taxonomy" id="2316025"/>
    <lineage>
        <taxon>Bacteria</taxon>
        <taxon>Bacillati</taxon>
        <taxon>Bacillota</taxon>
        <taxon>Clostridia</taxon>
        <taxon>Lachnospirales</taxon>
        <taxon>Lachnospiraceae</taxon>
        <taxon>Mediterraneibacter</taxon>
    </lineage>
</organism>
<dbReference type="AlphaFoldDB" id="A0A391NYK4"/>
<keyword evidence="4" id="KW-0804">Transcription</keyword>
<dbReference type="GO" id="GO:0030246">
    <property type="term" value="F:carbohydrate binding"/>
    <property type="evidence" value="ECO:0007669"/>
    <property type="project" value="InterPro"/>
</dbReference>
<comment type="caution">
    <text evidence="6">The sequence shown here is derived from an EMBL/GenBank/DDBJ whole genome shotgun (WGS) entry which is preliminary data.</text>
</comment>
<dbReference type="EMBL" id="BHGK01000001">
    <property type="protein sequence ID" value="GCA65570.1"/>
    <property type="molecule type" value="Genomic_DNA"/>
</dbReference>
<dbReference type="RefSeq" id="WP_119297249.1">
    <property type="nucleotide sequence ID" value="NZ_BHGK01000001.1"/>
</dbReference>
<dbReference type="Proteomes" id="UP000265643">
    <property type="component" value="Unassembled WGS sequence"/>
</dbReference>
<dbReference type="GO" id="GO:0003677">
    <property type="term" value="F:DNA binding"/>
    <property type="evidence" value="ECO:0007669"/>
    <property type="project" value="UniProtKB-KW"/>
</dbReference>
<dbReference type="InterPro" id="IPR007324">
    <property type="entry name" value="Sugar-bd_dom_put"/>
</dbReference>
<evidence type="ECO:0000313" key="7">
    <source>
        <dbReference type="Proteomes" id="UP000265643"/>
    </source>
</evidence>
<dbReference type="SUPFAM" id="SSF88659">
    <property type="entry name" value="Sigma3 and sigma4 domains of RNA polymerase sigma factors"/>
    <property type="match status" value="1"/>
</dbReference>
<protein>
    <submittedName>
        <fullName evidence="6">Glucitol operon activator</fullName>
    </submittedName>
</protein>
<evidence type="ECO:0000256" key="2">
    <source>
        <dbReference type="ARBA" id="ARBA00023015"/>
    </source>
</evidence>
<dbReference type="PANTHER" id="PTHR34294:SF1">
    <property type="entry name" value="TRANSCRIPTIONAL REGULATOR LSRR"/>
    <property type="match status" value="1"/>
</dbReference>
<evidence type="ECO:0000256" key="1">
    <source>
        <dbReference type="ARBA" id="ARBA00010466"/>
    </source>
</evidence>
<evidence type="ECO:0000256" key="3">
    <source>
        <dbReference type="ARBA" id="ARBA00023125"/>
    </source>
</evidence>
<evidence type="ECO:0000256" key="4">
    <source>
        <dbReference type="ARBA" id="ARBA00023163"/>
    </source>
</evidence>
<dbReference type="InterPro" id="IPR051054">
    <property type="entry name" value="SorC_transcr_regulators"/>
</dbReference>
<evidence type="ECO:0000313" key="6">
    <source>
        <dbReference type="EMBL" id="GCA65570.1"/>
    </source>
</evidence>
<sequence>MKSEVYNQSTCLVSMVAYQYYVEEKSRAEIGEEFGLSSATISRLLKKAKEEHIIEFHISEPYLSCQKMAEKIKDYFHLDTVMVVPVEEQETEENRQDIKKAVALEGARYVQRVITDGDVLGLAWGGTMYHMIQYLNPCRKVNASIVTMHGSIANCNQNLEVKSLVRRAAMAFGGRNVSFVAPGLYETKEKAEKLKKQPGFEEVFKLFEKITIAVSGLGSFYPNFDSLLARSNFLSEEEIASLRGKDAYTDLSLRFIDKDGQECETSLKDRTLAIDLDVYRKIPCKVVMASGSQKAHSVLAILKGNLADVLIIDYHLAEKLMGLLK</sequence>
<accession>A0A391NYK4</accession>
<proteinExistence type="inferred from homology"/>
<dbReference type="Gene3D" id="1.10.10.60">
    <property type="entry name" value="Homeodomain-like"/>
    <property type="match status" value="1"/>
</dbReference>
<keyword evidence="3" id="KW-0238">DNA-binding</keyword>
<dbReference type="InterPro" id="IPR013324">
    <property type="entry name" value="RNA_pol_sigma_r3/r4-like"/>
</dbReference>
<feature type="domain" description="Sugar-binding" evidence="5">
    <location>
        <begin position="62"/>
        <end position="321"/>
    </location>
</feature>
<name>A0A391NYK4_9FIRM</name>
<dbReference type="Gene3D" id="3.40.50.1360">
    <property type="match status" value="1"/>
</dbReference>
<dbReference type="SUPFAM" id="SSF100950">
    <property type="entry name" value="NagB/RpiA/CoA transferase-like"/>
    <property type="match status" value="1"/>
</dbReference>
<keyword evidence="7" id="KW-1185">Reference proteome</keyword>
<comment type="similarity">
    <text evidence="1">Belongs to the SorC transcriptional regulatory family.</text>
</comment>
<evidence type="ECO:0000259" key="5">
    <source>
        <dbReference type="Pfam" id="PF04198"/>
    </source>
</evidence>
<dbReference type="PANTHER" id="PTHR34294">
    <property type="entry name" value="TRANSCRIPTIONAL REGULATOR-RELATED"/>
    <property type="match status" value="1"/>
</dbReference>